<keyword evidence="1" id="KW-0812">Transmembrane</keyword>
<keyword evidence="1" id="KW-1133">Transmembrane helix</keyword>
<keyword evidence="3" id="KW-1185">Reference proteome</keyword>
<evidence type="ECO:0000313" key="3">
    <source>
        <dbReference type="Proteomes" id="UP001140453"/>
    </source>
</evidence>
<evidence type="ECO:0000313" key="2">
    <source>
        <dbReference type="EMBL" id="KAJ4386166.1"/>
    </source>
</evidence>
<evidence type="ECO:0000256" key="1">
    <source>
        <dbReference type="SAM" id="Phobius"/>
    </source>
</evidence>
<organism evidence="2 3">
    <name type="scientific">Gnomoniopsis smithogilvyi</name>
    <dbReference type="NCBI Taxonomy" id="1191159"/>
    <lineage>
        <taxon>Eukaryota</taxon>
        <taxon>Fungi</taxon>
        <taxon>Dikarya</taxon>
        <taxon>Ascomycota</taxon>
        <taxon>Pezizomycotina</taxon>
        <taxon>Sordariomycetes</taxon>
        <taxon>Sordariomycetidae</taxon>
        <taxon>Diaporthales</taxon>
        <taxon>Gnomoniaceae</taxon>
        <taxon>Gnomoniopsis</taxon>
    </lineage>
</organism>
<dbReference type="AlphaFoldDB" id="A0A9W8YJR0"/>
<dbReference type="Proteomes" id="UP001140453">
    <property type="component" value="Unassembled WGS sequence"/>
</dbReference>
<proteinExistence type="predicted"/>
<dbReference type="EMBL" id="JAPEVB010000006">
    <property type="protein sequence ID" value="KAJ4386166.1"/>
    <property type="molecule type" value="Genomic_DNA"/>
</dbReference>
<sequence length="141" mass="15645">MHAASRRRKSRSLRVMTGADLWAVNGPVPRRLTPGRRGSGRFTDPDVAIHAATKQTIKRIVLAGAVFLIVAVGTVTGALLKSDRDVVKQREAVVELSLEERIAMLESRRAELVHMKMPVERKLAELRERMKAERNAAEGKA</sequence>
<comment type="caution">
    <text evidence="2">The sequence shown here is derived from an EMBL/GenBank/DDBJ whole genome shotgun (WGS) entry which is preliminary data.</text>
</comment>
<feature type="transmembrane region" description="Helical" evidence="1">
    <location>
        <begin position="60"/>
        <end position="80"/>
    </location>
</feature>
<gene>
    <name evidence="2" type="ORF">N0V93_009059</name>
</gene>
<protein>
    <submittedName>
        <fullName evidence="2">Uncharacterized protein</fullName>
    </submittedName>
</protein>
<accession>A0A9W8YJR0</accession>
<keyword evidence="1" id="KW-0472">Membrane</keyword>
<reference evidence="2" key="1">
    <citation type="submission" date="2022-10" db="EMBL/GenBank/DDBJ databases">
        <title>Tapping the CABI collections for fungal endophytes: first genome assemblies for Collariella, Neodidymelliopsis, Ascochyta clinopodiicola, Didymella pomorum, Didymosphaeria variabile, Neocosmospora piperis and Neocucurbitaria cava.</title>
        <authorList>
            <person name="Hill R."/>
        </authorList>
    </citation>
    <scope>NUCLEOTIDE SEQUENCE</scope>
    <source>
        <strain evidence="2">IMI 355082</strain>
    </source>
</reference>
<name>A0A9W8YJR0_9PEZI</name>
<dbReference type="OrthoDB" id="5428081at2759"/>